<proteinExistence type="predicted"/>
<feature type="region of interest" description="Disordered" evidence="1">
    <location>
        <begin position="886"/>
        <end position="921"/>
    </location>
</feature>
<feature type="compositionally biased region" description="Basic and acidic residues" evidence="1">
    <location>
        <begin position="400"/>
        <end position="417"/>
    </location>
</feature>
<name>A0ABQ5JZU6_9EUKA</name>
<protein>
    <submittedName>
        <fullName evidence="2">Uncharacterized protein</fullName>
    </submittedName>
</protein>
<feature type="compositionally biased region" description="Basic and acidic residues" evidence="1">
    <location>
        <begin position="522"/>
        <end position="538"/>
    </location>
</feature>
<feature type="region of interest" description="Disordered" evidence="1">
    <location>
        <begin position="400"/>
        <end position="419"/>
    </location>
</feature>
<feature type="region of interest" description="Disordered" evidence="1">
    <location>
        <begin position="48"/>
        <end position="79"/>
    </location>
</feature>
<organism evidence="2 3">
    <name type="scientific">Aduncisulcus paluster</name>
    <dbReference type="NCBI Taxonomy" id="2918883"/>
    <lineage>
        <taxon>Eukaryota</taxon>
        <taxon>Metamonada</taxon>
        <taxon>Carpediemonas-like organisms</taxon>
        <taxon>Aduncisulcus</taxon>
    </lineage>
</organism>
<dbReference type="EMBL" id="BQXS01012355">
    <property type="protein sequence ID" value="GKT21934.1"/>
    <property type="molecule type" value="Genomic_DNA"/>
</dbReference>
<dbReference type="PANTHER" id="PTHR48176:SF1">
    <property type="entry name" value="DDRGK DOMAIN-CONTAINING PROTEIN 1"/>
    <property type="match status" value="1"/>
</dbReference>
<keyword evidence="3" id="KW-1185">Reference proteome</keyword>
<evidence type="ECO:0000256" key="1">
    <source>
        <dbReference type="SAM" id="MobiDB-lite"/>
    </source>
</evidence>
<dbReference type="InterPro" id="IPR050899">
    <property type="entry name" value="DDRGK_domain-containing"/>
</dbReference>
<sequence>MSFAITRIRHSYEWHEMVIKLDDVVKVMIESPQNELVKLSAIRFEREAKREAKREQDKRNAMERKRIIEETKQKQIEKEKRIKKEANEWREAEIKRHETDRQKREEERLRIHAENMKIDEERRKNALEEQFRERKNEVHKPISYRDVQRQEREKAFVRSGSKQLEEQEKRLEKEMWGDPDEAIPDQPSHRHFHSSASLLDTATSMIASRASQHISSIVSDHSQASLGLKGSFDPFVPSGVVPDPFLRYATMMHYALISPQLSHSIFSSRTSSQPQVSNAIYQLFRMHGSHHIPILKGHYSVLFLGACVLWNIGKRVRDRWISWICDRIEAEDKESNPKFEQGGKRRSSMSVRPSYCGDIEIPNPNDVRPSLILSLLPPAFRKLPTFLLYEIEREYIRRKRSSEEKPRSSTEPSKDDLPFIQSDLSETNTLFTKNKHIWDPIKSCPFMSSPFQATSAPASLDSSWCFSSLLDVGRSLSSIYQMSPSSPFPVNTLYVLYSVPLMYNVDLSKKGSKGKVGEEEEGVRKEDQCREREKDTRSHFVSRGAKEEEDYTIPSIDADLQHLEDQMFDLTDEMLKTEKKLLKSGWTTDDNTALQKSLASSLILSHFPHQCSVCVCEIKRQFQKDDVQWVQYLEAMKGMLVPGTICSVHIDSAALLDESTIFDLRHHKGKADVKLVCGVVICSADDIRISAGPSNRYPTLRVWILVEDYLLPEFSDTWKEKWANIWDTSRIYSKNAFASVINPNERVSPIYPVSLNNDTSKLGIFRCLRLSSPFDDYAQERLFRSSEQAILPFLTISSIFFPSPLTLAKVSTRSVSRQKWKLSGSGTGDEKIKKMCERSFYENDSIILFYELSLALLSPKSIEILTNEVVGAKRFIMDIWKSEREKEKEKEEEREKEKEKEEEREREKEKKSSEAEESDARVDELVLDTSVKVTKGIDEVPTVCICVCDMCSDDDIQLISDSLSISGTLDQCSIIRASEWHPGIKEDIRIIHGVTSLEQHCFDELSASCANCMLIIRNSSPLQMPKKYYDKQHVFARPFDDLIAMKISDAKRVELSKTILCASRIIIESSPFICFFLEPYFGIPLNVSWKEFISKLFNSVIETNTKKIDKHKYIDSKMWRVKRVTSFRDLVLLLTILCLKLLKDHEQIGMVGVSNIGQLSLFPAIYNRVEQFSFPLSSGMFKYVVIGELKEPVLIHRIMCASEMAFLYDPDDTLKEDMKISTINLSECRTEALMLAELEKKEEMSRLQSSATATGDGGFVPVQKAAAPVRKKTKRIRRKYER</sequence>
<comment type="caution">
    <text evidence="2">The sequence shown here is derived from an EMBL/GenBank/DDBJ whole genome shotgun (WGS) entry which is preliminary data.</text>
</comment>
<feature type="region of interest" description="Disordered" evidence="1">
    <location>
        <begin position="510"/>
        <end position="549"/>
    </location>
</feature>
<reference evidence="2" key="1">
    <citation type="submission" date="2022-03" db="EMBL/GenBank/DDBJ databases">
        <title>Draft genome sequence of Aduncisulcus paluster, a free-living microaerophilic Fornicata.</title>
        <authorList>
            <person name="Yuyama I."/>
            <person name="Kume K."/>
            <person name="Tamura T."/>
            <person name="Inagaki Y."/>
            <person name="Hashimoto T."/>
        </authorList>
    </citation>
    <scope>NUCLEOTIDE SEQUENCE</scope>
    <source>
        <strain evidence="2">NY0171</strain>
    </source>
</reference>
<evidence type="ECO:0000313" key="2">
    <source>
        <dbReference type="EMBL" id="GKT21934.1"/>
    </source>
</evidence>
<gene>
    <name evidence="2" type="ORF">ADUPG1_012018</name>
</gene>
<evidence type="ECO:0000313" key="3">
    <source>
        <dbReference type="Proteomes" id="UP001057375"/>
    </source>
</evidence>
<accession>A0ABQ5JZU6</accession>
<dbReference type="Proteomes" id="UP001057375">
    <property type="component" value="Unassembled WGS sequence"/>
</dbReference>
<dbReference type="PANTHER" id="PTHR48176">
    <property type="entry name" value="DDRGK DOMAIN-CONTAINING PROTEIN 1"/>
    <property type="match status" value="1"/>
</dbReference>